<protein>
    <submittedName>
        <fullName evidence="1">Uncharacterized protein</fullName>
    </submittedName>
</protein>
<dbReference type="Proteomes" id="UP000178650">
    <property type="component" value="Unassembled WGS sequence"/>
</dbReference>
<comment type="caution">
    <text evidence="1">The sequence shown here is derived from an EMBL/GenBank/DDBJ whole genome shotgun (WGS) entry which is preliminary data.</text>
</comment>
<evidence type="ECO:0000313" key="1">
    <source>
        <dbReference type="EMBL" id="OGZ78713.1"/>
    </source>
</evidence>
<proteinExistence type="predicted"/>
<gene>
    <name evidence="1" type="ORF">A2358_02840</name>
</gene>
<accession>A0A1G2IVJ2</accession>
<name>A0A1G2IVJ2_9BACT</name>
<reference evidence="1 2" key="1">
    <citation type="journal article" date="2016" name="Nat. Commun.">
        <title>Thousands of microbial genomes shed light on interconnected biogeochemical processes in an aquifer system.</title>
        <authorList>
            <person name="Anantharaman K."/>
            <person name="Brown C.T."/>
            <person name="Hug L.A."/>
            <person name="Sharon I."/>
            <person name="Castelle C.J."/>
            <person name="Probst A.J."/>
            <person name="Thomas B.C."/>
            <person name="Singh A."/>
            <person name="Wilkins M.J."/>
            <person name="Karaoz U."/>
            <person name="Brodie E.L."/>
            <person name="Williams K.H."/>
            <person name="Hubbard S.S."/>
            <person name="Banfield J.F."/>
        </authorList>
    </citation>
    <scope>NUCLEOTIDE SEQUENCE [LARGE SCALE GENOMIC DNA]</scope>
</reference>
<dbReference type="AlphaFoldDB" id="A0A1G2IVJ2"/>
<dbReference type="EMBL" id="MHPJ01000015">
    <property type="protein sequence ID" value="OGZ78713.1"/>
    <property type="molecule type" value="Genomic_DNA"/>
</dbReference>
<evidence type="ECO:0000313" key="2">
    <source>
        <dbReference type="Proteomes" id="UP000178650"/>
    </source>
</evidence>
<organism evidence="1 2">
    <name type="scientific">Candidatus Staskawiczbacteria bacterium RIFOXYB1_FULL_37_44</name>
    <dbReference type="NCBI Taxonomy" id="1802223"/>
    <lineage>
        <taxon>Bacteria</taxon>
        <taxon>Candidatus Staskawicziibacteriota</taxon>
    </lineage>
</organism>
<dbReference type="STRING" id="1802223.A2358_02840"/>
<sequence length="73" mass="8642">MFFRLPIENNLLFKFDPFLTKNQGAVSNYKKISRRRGRKKFPFAPHPKRIFCTRADFSDFVSARPASWRGGKF</sequence>